<dbReference type="Pfam" id="PF04790">
    <property type="entry name" value="Sarcoglycan_1"/>
    <property type="match status" value="1"/>
</dbReference>
<keyword evidence="6 14" id="KW-0812">Transmembrane</keyword>
<dbReference type="GO" id="GO:0016012">
    <property type="term" value="C:sarcoglycan complex"/>
    <property type="evidence" value="ECO:0007669"/>
    <property type="project" value="InterPro"/>
</dbReference>
<keyword evidence="11" id="KW-0325">Glycoprotein</keyword>
<organism evidence="15 16">
    <name type="scientific">Mytilus galloprovincialis</name>
    <name type="common">Mediterranean mussel</name>
    <dbReference type="NCBI Taxonomy" id="29158"/>
    <lineage>
        <taxon>Eukaryota</taxon>
        <taxon>Metazoa</taxon>
        <taxon>Spiralia</taxon>
        <taxon>Lophotrochozoa</taxon>
        <taxon>Mollusca</taxon>
        <taxon>Bivalvia</taxon>
        <taxon>Autobranchia</taxon>
        <taxon>Pteriomorphia</taxon>
        <taxon>Mytilida</taxon>
        <taxon>Mytiloidea</taxon>
        <taxon>Mytilidae</taxon>
        <taxon>Mytilinae</taxon>
        <taxon>Mytilus</taxon>
    </lineage>
</organism>
<reference evidence="15" key="1">
    <citation type="submission" date="2018-11" db="EMBL/GenBank/DDBJ databases">
        <authorList>
            <person name="Alioto T."/>
            <person name="Alioto T."/>
        </authorList>
    </citation>
    <scope>NUCLEOTIDE SEQUENCE</scope>
</reference>
<evidence type="ECO:0000256" key="4">
    <source>
        <dbReference type="ARBA" id="ARBA00022475"/>
    </source>
</evidence>
<evidence type="ECO:0000256" key="12">
    <source>
        <dbReference type="ARBA" id="ARBA00023212"/>
    </source>
</evidence>
<dbReference type="InterPro" id="IPR006875">
    <property type="entry name" value="Sarcoglycan"/>
</dbReference>
<evidence type="ECO:0000256" key="8">
    <source>
        <dbReference type="ARBA" id="ARBA00022989"/>
    </source>
</evidence>
<evidence type="ECO:0000313" key="15">
    <source>
        <dbReference type="EMBL" id="VDI22815.1"/>
    </source>
</evidence>
<evidence type="ECO:0000313" key="16">
    <source>
        <dbReference type="Proteomes" id="UP000596742"/>
    </source>
</evidence>
<evidence type="ECO:0000256" key="13">
    <source>
        <dbReference type="SAM" id="MobiDB-lite"/>
    </source>
</evidence>
<dbReference type="PANTHER" id="PTHR12939:SF10">
    <property type="entry name" value="EG:4F1.1 PROTEIN"/>
    <property type="match status" value="1"/>
</dbReference>
<dbReference type="GO" id="GO:0042383">
    <property type="term" value="C:sarcolemma"/>
    <property type="evidence" value="ECO:0007669"/>
    <property type="project" value="UniProtKB-SubCell"/>
</dbReference>
<dbReference type="PANTHER" id="PTHR12939">
    <property type="entry name" value="SARCOGLYCAN"/>
    <property type="match status" value="1"/>
</dbReference>
<evidence type="ECO:0000256" key="10">
    <source>
        <dbReference type="ARBA" id="ARBA00023157"/>
    </source>
</evidence>
<evidence type="ECO:0008006" key="17">
    <source>
        <dbReference type="Google" id="ProtNLM"/>
    </source>
</evidence>
<feature type="transmembrane region" description="Helical" evidence="14">
    <location>
        <begin position="41"/>
        <end position="63"/>
    </location>
</feature>
<protein>
    <recommendedName>
        <fullName evidence="17">Delta-sarcoglycan</fullName>
    </recommendedName>
</protein>
<keyword evidence="7" id="KW-0735">Signal-anchor</keyword>
<dbReference type="Proteomes" id="UP000596742">
    <property type="component" value="Unassembled WGS sequence"/>
</dbReference>
<comment type="similarity">
    <text evidence="3">Belongs to the sarcoglycan beta/delta/gamma/zeta family.</text>
</comment>
<evidence type="ECO:0000256" key="5">
    <source>
        <dbReference type="ARBA" id="ARBA00022490"/>
    </source>
</evidence>
<comment type="subcellular location">
    <subcellularLocation>
        <location evidence="2">Cell membrane</location>
        <location evidence="2">Sarcolemma</location>
        <topology evidence="2">Single-pass type II membrane protein</topology>
    </subcellularLocation>
    <subcellularLocation>
        <location evidence="1">Cytoplasm</location>
        <location evidence="1">Cytoskeleton</location>
    </subcellularLocation>
</comment>
<evidence type="ECO:0000256" key="3">
    <source>
        <dbReference type="ARBA" id="ARBA00007574"/>
    </source>
</evidence>
<dbReference type="AlphaFoldDB" id="A0A8B6DPN6"/>
<evidence type="ECO:0000256" key="11">
    <source>
        <dbReference type="ARBA" id="ARBA00023180"/>
    </source>
</evidence>
<dbReference type="EMBL" id="UYJE01003839">
    <property type="protein sequence ID" value="VDI22815.1"/>
    <property type="molecule type" value="Genomic_DNA"/>
</dbReference>
<evidence type="ECO:0000256" key="14">
    <source>
        <dbReference type="SAM" id="Phobius"/>
    </source>
</evidence>
<keyword evidence="10" id="KW-1015">Disulfide bond</keyword>
<evidence type="ECO:0000256" key="2">
    <source>
        <dbReference type="ARBA" id="ARBA00004274"/>
    </source>
</evidence>
<dbReference type="OrthoDB" id="8881719at2759"/>
<gene>
    <name evidence="15" type="ORF">MGAL_10B070630</name>
</gene>
<sequence length="309" mass="34469">MGKGRSRTSNDNSNYHADRDTELLDDRPQPVGIYGWRKRCLYGFILLLVILTVLNLALLVWMLRVLNFNWDGIKNVKFTEDGMRTEGQVEFLDSLYTENIQSLQVNYGQKGFNSTEKKQSTALKIDSSRGVYIRARNEDNNITNHFVIANKTVSSRCELFEIKNSKGQTKLSVSNNGVKFGNMDVTFTGSSKVNFTGSIATPNVRGPVSEPLRVEAISTQLRVVGDEGVYVTAPAGKILIKSANQLSLIANKNMYLQAKDYYIKKPRVSSPQSGTPYTGTVYELCICESGRLFLSQPNSDCKATDTICQ</sequence>
<evidence type="ECO:0000256" key="1">
    <source>
        <dbReference type="ARBA" id="ARBA00004245"/>
    </source>
</evidence>
<comment type="caution">
    <text evidence="15">The sequence shown here is derived from an EMBL/GenBank/DDBJ whole genome shotgun (WGS) entry which is preliminary data.</text>
</comment>
<proteinExistence type="inferred from homology"/>
<keyword evidence="12" id="KW-0206">Cytoskeleton</keyword>
<evidence type="ECO:0000256" key="9">
    <source>
        <dbReference type="ARBA" id="ARBA00023136"/>
    </source>
</evidence>
<evidence type="ECO:0000256" key="6">
    <source>
        <dbReference type="ARBA" id="ARBA00022692"/>
    </source>
</evidence>
<name>A0A8B6DPN6_MYTGA</name>
<dbReference type="InterPro" id="IPR039972">
    <property type="entry name" value="Sarcoglycan_gamma/delta/zeta"/>
</dbReference>
<accession>A0A8B6DPN6</accession>
<keyword evidence="9 14" id="KW-0472">Membrane</keyword>
<keyword evidence="8 14" id="KW-1133">Transmembrane helix</keyword>
<dbReference type="GO" id="GO:0005856">
    <property type="term" value="C:cytoskeleton"/>
    <property type="evidence" value="ECO:0007669"/>
    <property type="project" value="UniProtKB-SubCell"/>
</dbReference>
<feature type="region of interest" description="Disordered" evidence="13">
    <location>
        <begin position="1"/>
        <end position="21"/>
    </location>
</feature>
<evidence type="ECO:0000256" key="7">
    <source>
        <dbReference type="ARBA" id="ARBA00022968"/>
    </source>
</evidence>
<keyword evidence="4" id="KW-1003">Cell membrane</keyword>
<keyword evidence="16" id="KW-1185">Reference proteome</keyword>
<keyword evidence="5" id="KW-0963">Cytoplasm</keyword>